<organism evidence="3 4">
    <name type="scientific">Eragrostis curvula</name>
    <name type="common">weeping love grass</name>
    <dbReference type="NCBI Taxonomy" id="38414"/>
    <lineage>
        <taxon>Eukaryota</taxon>
        <taxon>Viridiplantae</taxon>
        <taxon>Streptophyta</taxon>
        <taxon>Embryophyta</taxon>
        <taxon>Tracheophyta</taxon>
        <taxon>Spermatophyta</taxon>
        <taxon>Magnoliopsida</taxon>
        <taxon>Liliopsida</taxon>
        <taxon>Poales</taxon>
        <taxon>Poaceae</taxon>
        <taxon>PACMAD clade</taxon>
        <taxon>Chloridoideae</taxon>
        <taxon>Eragrostideae</taxon>
        <taxon>Eragrostidinae</taxon>
        <taxon>Eragrostis</taxon>
    </lineage>
</organism>
<name>A0A5J9TAN9_9POAL</name>
<evidence type="ECO:0000259" key="2">
    <source>
        <dbReference type="Pfam" id="PF12937"/>
    </source>
</evidence>
<dbReference type="Pfam" id="PF12937">
    <property type="entry name" value="F-box-like"/>
    <property type="match status" value="1"/>
</dbReference>
<feature type="non-terminal residue" evidence="3">
    <location>
        <position position="1"/>
    </location>
</feature>
<evidence type="ECO:0000313" key="3">
    <source>
        <dbReference type="EMBL" id="TVU08414.1"/>
    </source>
</evidence>
<reference evidence="3 4" key="1">
    <citation type="journal article" date="2019" name="Sci. Rep.">
        <title>A high-quality genome of Eragrostis curvula grass provides insights into Poaceae evolution and supports new strategies to enhance forage quality.</title>
        <authorList>
            <person name="Carballo J."/>
            <person name="Santos B.A.C.M."/>
            <person name="Zappacosta D."/>
            <person name="Garbus I."/>
            <person name="Selva J.P."/>
            <person name="Gallo C.A."/>
            <person name="Diaz A."/>
            <person name="Albertini E."/>
            <person name="Caccamo M."/>
            <person name="Echenique V."/>
        </authorList>
    </citation>
    <scope>NUCLEOTIDE SEQUENCE [LARGE SCALE GENOMIC DNA]</scope>
    <source>
        <strain evidence="4">cv. Victoria</strain>
        <tissue evidence="3">Leaf</tissue>
    </source>
</reference>
<protein>
    <submittedName>
        <fullName evidence="3">Uncharacterized protein</fullName>
    </submittedName>
</protein>
<evidence type="ECO:0000313" key="4">
    <source>
        <dbReference type="Proteomes" id="UP000324897"/>
    </source>
</evidence>
<dbReference type="InterPro" id="IPR036047">
    <property type="entry name" value="F-box-like_dom_sf"/>
</dbReference>
<dbReference type="Gene3D" id="1.20.1280.50">
    <property type="match status" value="1"/>
</dbReference>
<sequence length="360" mass="40521">MASHSGWSDLPADVLATVFEGLAIRDLVRAGAVCRWWNAASSYVQGLHRVLSRRQTPCLLYKSTSSSNSDTVTLYSITDRRSYTVPFTGATIPGNFWLGASHGWLVTADERAKIRLVNPVTGQQIDSLPPVSAIEQVRLVHDVDSGDVVPDRYLVYPYDWSQQVRKLVNPPFTVDYSGELANYLYLRALISSDPSSDGDCVVVLIHRPNNQLSFARPGDERWTWIRTPPENTEYCDCAFDIDGDDGTTTLYAMRHDGAIHAFDLHGRRPLEREVVLCPQVVVRYTSTNYLLRAPWLSCWLQVWRSMECTDPAAETGPNRRSVRWTTESIKVYRVDLAAQTLVEIKDLGDHALFVGCNYTC</sequence>
<dbReference type="PANTHER" id="PTHR44586:SF25">
    <property type="entry name" value="(WILD MALAYSIAN BANANA) HYPOTHETICAL PROTEIN"/>
    <property type="match status" value="1"/>
</dbReference>
<evidence type="ECO:0000259" key="1">
    <source>
        <dbReference type="Pfam" id="PF03478"/>
    </source>
</evidence>
<feature type="domain" description="F-box" evidence="2">
    <location>
        <begin position="7"/>
        <end position="42"/>
    </location>
</feature>
<dbReference type="SUPFAM" id="SSF50969">
    <property type="entry name" value="YVTN repeat-like/Quinoprotein amine dehydrogenase"/>
    <property type="match status" value="1"/>
</dbReference>
<feature type="domain" description="KIB1-4 beta-propeller" evidence="1">
    <location>
        <begin position="74"/>
        <end position="359"/>
    </location>
</feature>
<dbReference type="InterPro" id="IPR005174">
    <property type="entry name" value="KIB1-4_b-propeller"/>
</dbReference>
<dbReference type="InterPro" id="IPR001810">
    <property type="entry name" value="F-box_dom"/>
</dbReference>
<keyword evidence="4" id="KW-1185">Reference proteome</keyword>
<gene>
    <name evidence="3" type="ORF">EJB05_41818</name>
</gene>
<comment type="caution">
    <text evidence="3">The sequence shown here is derived from an EMBL/GenBank/DDBJ whole genome shotgun (WGS) entry which is preliminary data.</text>
</comment>
<dbReference type="CDD" id="cd09917">
    <property type="entry name" value="F-box_SF"/>
    <property type="match status" value="1"/>
</dbReference>
<dbReference type="Gramene" id="TVU08414">
    <property type="protein sequence ID" value="TVU08414"/>
    <property type="gene ID" value="EJB05_41818"/>
</dbReference>
<accession>A0A5J9TAN9</accession>
<proteinExistence type="predicted"/>
<dbReference type="Pfam" id="PF03478">
    <property type="entry name" value="Beta-prop_KIB1-4"/>
    <property type="match status" value="1"/>
</dbReference>
<dbReference type="Proteomes" id="UP000324897">
    <property type="component" value="Chromosome 3"/>
</dbReference>
<dbReference type="OrthoDB" id="642536at2759"/>
<dbReference type="PANTHER" id="PTHR44586">
    <property type="entry name" value="F-BOX DOMAIN CONTAINING PROTEIN, EXPRESSED"/>
    <property type="match status" value="1"/>
</dbReference>
<dbReference type="InterPro" id="IPR011044">
    <property type="entry name" value="Quino_amine_DH_bsu"/>
</dbReference>
<dbReference type="AlphaFoldDB" id="A0A5J9TAN9"/>
<dbReference type="EMBL" id="RWGY01000039">
    <property type="protein sequence ID" value="TVU08414.1"/>
    <property type="molecule type" value="Genomic_DNA"/>
</dbReference>
<dbReference type="SUPFAM" id="SSF81383">
    <property type="entry name" value="F-box domain"/>
    <property type="match status" value="1"/>
</dbReference>